<evidence type="ECO:0000256" key="1">
    <source>
        <dbReference type="ARBA" id="ARBA00022485"/>
    </source>
</evidence>
<keyword evidence="5 6" id="KW-0411">Iron-sulfur</keyword>
<evidence type="ECO:0000256" key="2">
    <source>
        <dbReference type="ARBA" id="ARBA00022691"/>
    </source>
</evidence>
<dbReference type="OrthoDB" id="9803479at2"/>
<dbReference type="SMART" id="SM00729">
    <property type="entry name" value="Elp3"/>
    <property type="match status" value="1"/>
</dbReference>
<comment type="similarity">
    <text evidence="6">Belongs to the UPF0313 family.</text>
</comment>
<dbReference type="PANTHER" id="PTHR32331:SF0">
    <property type="entry name" value="UPF0313 PROTEIN YGIQ"/>
    <property type="match status" value="1"/>
</dbReference>
<evidence type="ECO:0000259" key="7">
    <source>
        <dbReference type="PROSITE" id="PS51918"/>
    </source>
</evidence>
<dbReference type="NCBIfam" id="TIGR03904">
    <property type="entry name" value="SAM_YgiQ"/>
    <property type="match status" value="1"/>
</dbReference>
<dbReference type="RefSeq" id="WP_081839363.1">
    <property type="nucleotide sequence ID" value="NZ_JMKI01000002.1"/>
</dbReference>
<dbReference type="SFLD" id="SFLDG01069">
    <property type="entry name" value="UPF0313"/>
    <property type="match status" value="1"/>
</dbReference>
<dbReference type="PROSITE" id="PS51918">
    <property type="entry name" value="RADICAL_SAM"/>
    <property type="match status" value="1"/>
</dbReference>
<accession>A0A073IVH2</accession>
<keyword evidence="2 6" id="KW-0949">S-adenosyl-L-methionine</keyword>
<organism evidence="8 9">
    <name type="scientific">Synergistes jonesii</name>
    <dbReference type="NCBI Taxonomy" id="2754"/>
    <lineage>
        <taxon>Bacteria</taxon>
        <taxon>Thermotogati</taxon>
        <taxon>Synergistota</taxon>
        <taxon>Synergistia</taxon>
        <taxon>Synergistales</taxon>
        <taxon>Synergistaceae</taxon>
        <taxon>Synergistes</taxon>
    </lineage>
</organism>
<feature type="domain" description="Radical SAM core" evidence="7">
    <location>
        <begin position="320"/>
        <end position="593"/>
    </location>
</feature>
<gene>
    <name evidence="8" type="ORF">EH55_01415</name>
</gene>
<dbReference type="InterPro" id="IPR058240">
    <property type="entry name" value="rSAM_sf"/>
</dbReference>
<dbReference type="GO" id="GO:0003824">
    <property type="term" value="F:catalytic activity"/>
    <property type="evidence" value="ECO:0007669"/>
    <property type="project" value="InterPro"/>
</dbReference>
<dbReference type="Pfam" id="PF11842">
    <property type="entry name" value="DUF3362"/>
    <property type="match status" value="1"/>
</dbReference>
<dbReference type="Pfam" id="PF04055">
    <property type="entry name" value="Radical_SAM"/>
    <property type="match status" value="1"/>
</dbReference>
<keyword evidence="1 6" id="KW-0004">4Fe-4S</keyword>
<dbReference type="InterPro" id="IPR022946">
    <property type="entry name" value="UPF0313"/>
</dbReference>
<dbReference type="AlphaFoldDB" id="A0A073IVH2"/>
<dbReference type="GO" id="GO:0005506">
    <property type="term" value="F:iron ion binding"/>
    <property type="evidence" value="ECO:0007669"/>
    <property type="project" value="UniProtKB-UniRule"/>
</dbReference>
<feature type="binding site" evidence="6">
    <location>
        <position position="341"/>
    </location>
    <ligand>
        <name>[4Fe-4S] cluster</name>
        <dbReference type="ChEBI" id="CHEBI:49883"/>
        <note>4Fe-4S-S-AdoMet</note>
    </ligand>
</feature>
<dbReference type="PANTHER" id="PTHR32331">
    <property type="entry name" value="UPF0313 PROTEIN YGIQ"/>
    <property type="match status" value="1"/>
</dbReference>
<evidence type="ECO:0000313" key="8">
    <source>
        <dbReference type="EMBL" id="KEJ93461.1"/>
    </source>
</evidence>
<proteinExistence type="inferred from homology"/>
<keyword evidence="3 6" id="KW-0479">Metal-binding</keyword>
<evidence type="ECO:0000256" key="6">
    <source>
        <dbReference type="HAMAP-Rule" id="MF_01251"/>
    </source>
</evidence>
<comment type="cofactor">
    <cofactor evidence="6">
        <name>[4Fe-4S] cluster</name>
        <dbReference type="ChEBI" id="CHEBI:49883"/>
    </cofactor>
    <text evidence="6">Binds 1 [4Fe-4S] cluster. The cluster is coordinated with 3 cysteines and an exchangeable S-adenosyl-L-methionine.</text>
</comment>
<reference evidence="8 9" key="1">
    <citation type="submission" date="2014-04" db="EMBL/GenBank/DDBJ databases">
        <title>Draft Genome Sequence of Synergistes jonesii.</title>
        <authorList>
            <person name="Coil D.A."/>
            <person name="Eisen J.A."/>
            <person name="Holland-Moritz H.E."/>
        </authorList>
    </citation>
    <scope>NUCLEOTIDE SEQUENCE [LARGE SCALE GENOMIC DNA]</scope>
    <source>
        <strain evidence="8 9">78-1</strain>
    </source>
</reference>
<dbReference type="InterPro" id="IPR024560">
    <property type="entry name" value="UPF0313_C"/>
</dbReference>
<dbReference type="InterPro" id="IPR006638">
    <property type="entry name" value="Elp3/MiaA/NifB-like_rSAM"/>
</dbReference>
<evidence type="ECO:0000256" key="4">
    <source>
        <dbReference type="ARBA" id="ARBA00023004"/>
    </source>
</evidence>
<dbReference type="SFLD" id="SFLDG01082">
    <property type="entry name" value="B12-binding_domain_containing"/>
    <property type="match status" value="1"/>
</dbReference>
<dbReference type="Pfam" id="PF08497">
    <property type="entry name" value="Radical_SAM_N"/>
    <property type="match status" value="1"/>
</dbReference>
<sequence>MEIRKRGCGAGKGAYGAAKIKKTAGLSREAFLPVSRADMDVRGWDELDVLIITGDAYVDHPSFGHAIIARWLEAHGFRIGIISQPDWRGTADFLRMGRPRLCAMLSAGNLDSMLNRYTAGGKKRREDSYAPGGEAGRRPDRATVVYSNRVRELWGDIPLVIGGVEASLRRLAHYDYWSDGVRRSMLTDSRADLLVYGMGELASLEIARRLSDGESVSSMRDIPGTCWKTHDANAAKDAVPLPSFGEVSSDKTKFAEAFRLSYGENDALRGKRLIQDQGAWLVVQNRPARPLSTGEMDAVYALPYARAWHPDYDAAGGVPALKEVKFSITTHRGCFGECGFCAISSHQGRIIQRRSDESIIKEAELLTRLPDFKGYIHDVGGPTANFTTPQCGDSLRRGACKGRSCLYPRPCGKLRASHEGYIALLRRLRALPRVKKVFIRSGLRYDYILADKKSAFLEELCRWHISGQLKIAPEHVSASVLRYMRKPPREVTEEFLKKYAEINKKLGLKQFLVPYFISAHPGSTLKDAVELAEFIRDSGLHPEQVQDFTPTPGSLSTCIYHTGLDPMTMEKVYVPRGAEERRMQRALLQYWMPENKNYVRKALIKAGRRDLIGRGPKALVD</sequence>
<dbReference type="GeneID" id="90982347"/>
<dbReference type="SUPFAM" id="SSF102114">
    <property type="entry name" value="Radical SAM enzymes"/>
    <property type="match status" value="1"/>
</dbReference>
<dbReference type="STRING" id="2754.EH55_01415"/>
<dbReference type="eggNOG" id="COG1032">
    <property type="taxonomic scope" value="Bacteria"/>
</dbReference>
<evidence type="ECO:0000313" key="9">
    <source>
        <dbReference type="Proteomes" id="UP000027665"/>
    </source>
</evidence>
<evidence type="ECO:0000256" key="3">
    <source>
        <dbReference type="ARBA" id="ARBA00022723"/>
    </source>
</evidence>
<keyword evidence="4 6" id="KW-0408">Iron</keyword>
<feature type="binding site" evidence="6">
    <location>
        <position position="334"/>
    </location>
    <ligand>
        <name>[4Fe-4S] cluster</name>
        <dbReference type="ChEBI" id="CHEBI:49883"/>
        <note>4Fe-4S-S-AdoMet</note>
    </ligand>
</feature>
<name>A0A073IVH2_9BACT</name>
<dbReference type="Gene3D" id="3.80.30.20">
    <property type="entry name" value="tm_1862 like domain"/>
    <property type="match status" value="1"/>
</dbReference>
<evidence type="ECO:0000256" key="5">
    <source>
        <dbReference type="ARBA" id="ARBA00023014"/>
    </source>
</evidence>
<dbReference type="InterPro" id="IPR007197">
    <property type="entry name" value="rSAM"/>
</dbReference>
<dbReference type="GO" id="GO:0051539">
    <property type="term" value="F:4 iron, 4 sulfur cluster binding"/>
    <property type="evidence" value="ECO:0007669"/>
    <property type="project" value="UniProtKB-KW"/>
</dbReference>
<dbReference type="InterPro" id="IPR023404">
    <property type="entry name" value="rSAM_horseshoe"/>
</dbReference>
<dbReference type="SFLD" id="SFLDS00029">
    <property type="entry name" value="Radical_SAM"/>
    <property type="match status" value="1"/>
</dbReference>
<dbReference type="Proteomes" id="UP000027665">
    <property type="component" value="Unassembled WGS sequence"/>
</dbReference>
<protein>
    <recommendedName>
        <fullName evidence="7">Radical SAM core domain-containing protein</fullName>
    </recommendedName>
</protein>
<keyword evidence="9" id="KW-1185">Reference proteome</keyword>
<feature type="binding site" evidence="6">
    <location>
        <position position="338"/>
    </location>
    <ligand>
        <name>[4Fe-4S] cluster</name>
        <dbReference type="ChEBI" id="CHEBI:49883"/>
        <note>4Fe-4S-S-AdoMet</note>
    </ligand>
</feature>
<dbReference type="EMBL" id="JMKI01000002">
    <property type="protein sequence ID" value="KEJ93461.1"/>
    <property type="molecule type" value="Genomic_DNA"/>
</dbReference>
<comment type="caution">
    <text evidence="8">The sequence shown here is derived from an EMBL/GenBank/DDBJ whole genome shotgun (WGS) entry which is preliminary data.</text>
</comment>
<dbReference type="InterPro" id="IPR013704">
    <property type="entry name" value="UPF0313_N"/>
</dbReference>
<dbReference type="HAMAP" id="MF_01251">
    <property type="entry name" value="UPF0313"/>
    <property type="match status" value="1"/>
</dbReference>